<protein>
    <recommendedName>
        <fullName evidence="2">Fibronectin type-III domain-containing protein</fullName>
    </recommendedName>
</protein>
<feature type="chain" id="PRO_5046896251" description="Fibronectin type-III domain-containing protein" evidence="1">
    <location>
        <begin position="22"/>
        <end position="1217"/>
    </location>
</feature>
<evidence type="ECO:0000259" key="2">
    <source>
        <dbReference type="PROSITE" id="PS50853"/>
    </source>
</evidence>
<comment type="caution">
    <text evidence="3">The sequence shown here is derived from an EMBL/GenBank/DDBJ whole genome shotgun (WGS) entry which is preliminary data.</text>
</comment>
<dbReference type="SMART" id="SM00060">
    <property type="entry name" value="FN3"/>
    <property type="match status" value="8"/>
</dbReference>
<dbReference type="InterPro" id="IPR003961">
    <property type="entry name" value="FN3_dom"/>
</dbReference>
<dbReference type="InterPro" id="IPR036116">
    <property type="entry name" value="FN3_sf"/>
</dbReference>
<sequence>MKRRMGKVIAALLLAVTTTLAAPSAWAMSVATVNGSYNFVEQTAGFYTPTGGGILDNFHGNNGTISFNGAGACSLSFQDHGFETRVGGSTVSTWVDPTTDAPCTYTVSPAGTMTIRFPDSSSSNFQVSQNGNVIIAGFSAKEIQSGGTDYWGNQVIAVRKGSGMNNASLSGIFNFVNQEFGFWQNTLPGTSYFVNDNIHNYSGTAIFDGNGGCSLSYAGNAYHVDLTGNGNSVSESNDSAGPASCTYTVSSSGHVQLSFGDGGKEFDLSPDGNVLIAGSPTQETVSGGVDYFADQLVAVKAGGDPTNASMAGRYNFVYQESAFWAYNGGVTDGVFVNSGSLVIDANGGCSMSYTGAALEANITSGSGVTYQADNAGPVPCTYTISPSGHMTLSMDGGGTDLWLSADGTFLVGGGIYKEATADGTDYDVFQIFATKGPSVTCVQPPTITVPVADADGSYTVSWGASTTKGVTYLLEEATDAEFTQNVQSYSTTGVSQVISGKNLGTTFFYRVKATASGYADSDWKTAAAGCAVPGTALPTLTGITVPLVDADGDFTVSWSASATPGVTYVLQEATNATFTAGVQDVYSGSETSALISGRAVGTTYYYRVKTVEGGYKDGLWKSSTTGCTVIGPDVAAVAPAGLTVPAADPDGSYIVSWTASTTKGVSYLLEEATDADFTQNVTDYVVTGLSKAFTGKSLGTTYFYRVKAGNSEYVDSAWKTAAAGCAVPGTALPTLTTLTVPPVDADGSYTVSWGASAVPGVTYVLQEATNATFTDAQVVYSGGDTSATLSGHSIGTTYFYRVKTVEGGYKDGLWKSSTTGCKVIGPDVPAAAPLTLTVPLGDADGAYTVSWGASATKGVTYLLEEATDAAFTQNVIDYPVSGLTKAISGKSLGTTYFYRVKTVHPEYVDSTWKTAAAGCAVPGTILATLTGLVVPAVDADGNYTVSWGASAVPGVTYILQEATNATFTGAQEAYRGSDTSAAITGKSVGVTYFYRVKAIEGGYKDSAWKSLATGCKVIGAGVPAAAPLTITVPATDADGSYTVSWGASATKGVTYILEEATDAGFTQNVVDYPVAGLTKAITKTLPAIFYYRVKAVHPEYADSAWKTALAPCRAPGTIIPTPATLTVPATYTDGTISLSWSAAAVPGVSYVVQEATNSTFTAGLRDAYTGADTATVVTVPNAGPTYTYYYRVKAVATGYKDSAWKSFLTGCKYAGFL</sequence>
<reference evidence="3 4" key="1">
    <citation type="submission" date="2020-12" db="EMBL/GenBank/DDBJ databases">
        <title>Geomonas sp. Red421, isolated from paddy soil.</title>
        <authorList>
            <person name="Xu Z."/>
            <person name="Zhang Z."/>
            <person name="Masuda Y."/>
            <person name="Itoh H."/>
            <person name="Senoo K."/>
        </authorList>
    </citation>
    <scope>NUCLEOTIDE SEQUENCE [LARGE SCALE GENOMIC DNA]</scope>
    <source>
        <strain evidence="3 4">Red421</strain>
    </source>
</reference>
<organism evidence="3 4">
    <name type="scientific">Geomonas anaerohicana</name>
    <dbReference type="NCBI Taxonomy" id="2798583"/>
    <lineage>
        <taxon>Bacteria</taxon>
        <taxon>Pseudomonadati</taxon>
        <taxon>Thermodesulfobacteriota</taxon>
        <taxon>Desulfuromonadia</taxon>
        <taxon>Geobacterales</taxon>
        <taxon>Geobacteraceae</taxon>
        <taxon>Geomonas</taxon>
    </lineage>
</organism>
<evidence type="ECO:0000313" key="4">
    <source>
        <dbReference type="Proteomes" id="UP000614714"/>
    </source>
</evidence>
<feature type="domain" description="Fibronectin type-III" evidence="2">
    <location>
        <begin position="734"/>
        <end position="827"/>
    </location>
</feature>
<evidence type="ECO:0000256" key="1">
    <source>
        <dbReference type="SAM" id="SignalP"/>
    </source>
</evidence>
<proteinExistence type="predicted"/>
<keyword evidence="1" id="KW-0732">Signal</keyword>
<keyword evidence="4" id="KW-1185">Reference proteome</keyword>
<dbReference type="PROSITE" id="PS50853">
    <property type="entry name" value="FN3"/>
    <property type="match status" value="1"/>
</dbReference>
<feature type="signal peptide" evidence="1">
    <location>
        <begin position="1"/>
        <end position="21"/>
    </location>
</feature>
<dbReference type="Gene3D" id="2.60.40.10">
    <property type="entry name" value="Immunoglobulins"/>
    <property type="match status" value="5"/>
</dbReference>
<evidence type="ECO:0000313" key="3">
    <source>
        <dbReference type="EMBL" id="MBJ6752748.1"/>
    </source>
</evidence>
<dbReference type="SUPFAM" id="SSF49265">
    <property type="entry name" value="Fibronectin type III"/>
    <property type="match status" value="2"/>
</dbReference>
<dbReference type="RefSeq" id="WP_199391143.1">
    <property type="nucleotide sequence ID" value="NZ_JAEMHL010000023.1"/>
</dbReference>
<name>A0ABS0YKG3_9BACT</name>
<gene>
    <name evidence="3" type="ORF">JFN91_21230</name>
</gene>
<dbReference type="Proteomes" id="UP000614714">
    <property type="component" value="Unassembled WGS sequence"/>
</dbReference>
<accession>A0ABS0YKG3</accession>
<dbReference type="EMBL" id="JAEMHL010000023">
    <property type="protein sequence ID" value="MBJ6752748.1"/>
    <property type="molecule type" value="Genomic_DNA"/>
</dbReference>
<dbReference type="InterPro" id="IPR013783">
    <property type="entry name" value="Ig-like_fold"/>
</dbReference>